<dbReference type="PROSITE" id="PS50994">
    <property type="entry name" value="INTEGRASE"/>
    <property type="match status" value="1"/>
</dbReference>
<accession>A0ABQ9G5M3</accession>
<organism evidence="2 3">
    <name type="scientific">Dryococelus australis</name>
    <dbReference type="NCBI Taxonomy" id="614101"/>
    <lineage>
        <taxon>Eukaryota</taxon>
        <taxon>Metazoa</taxon>
        <taxon>Ecdysozoa</taxon>
        <taxon>Arthropoda</taxon>
        <taxon>Hexapoda</taxon>
        <taxon>Insecta</taxon>
        <taxon>Pterygota</taxon>
        <taxon>Neoptera</taxon>
        <taxon>Polyneoptera</taxon>
        <taxon>Phasmatodea</taxon>
        <taxon>Verophasmatodea</taxon>
        <taxon>Anareolatae</taxon>
        <taxon>Phasmatidae</taxon>
        <taxon>Eurycanthinae</taxon>
        <taxon>Dryococelus</taxon>
    </lineage>
</organism>
<name>A0ABQ9G5M3_9NEOP</name>
<dbReference type="SUPFAM" id="SSF53098">
    <property type="entry name" value="Ribonuclease H-like"/>
    <property type="match status" value="1"/>
</dbReference>
<evidence type="ECO:0000313" key="2">
    <source>
        <dbReference type="EMBL" id="KAJ8866742.1"/>
    </source>
</evidence>
<dbReference type="InterPro" id="IPR001584">
    <property type="entry name" value="Integrase_cat-core"/>
</dbReference>
<proteinExistence type="predicted"/>
<evidence type="ECO:0000259" key="1">
    <source>
        <dbReference type="PROSITE" id="PS50994"/>
    </source>
</evidence>
<dbReference type="Proteomes" id="UP001159363">
    <property type="component" value="Chromosome 15"/>
</dbReference>
<dbReference type="InterPro" id="IPR012337">
    <property type="entry name" value="RNaseH-like_sf"/>
</dbReference>
<sequence length="379" mass="43460">MKYPGRSTRHPLHSSPKCWGSELYIADTLSRDCHDIPEPDAQSVYKVQVMIPMSAQRIAQLKDLHFSHKGVQGTLAIAHDHVVWPGMMQCAICQKIQNDPPQESLSKETVKTFFLFADSYSGYFDFHVLTSSTSNEVIKTLKVWFAQHGICDELRTDGGPQYASHQFQNLREEWNFQHRISKAKNLLAKCEEDQSDIWVALLHHRNTPRGNLGSPVQRLMGRRTETTLPSSTKLLQPALIKGVRQNLTTCRQTEIDRVNRNRHKPTPLQATQEVLLLERYKQWVPAEVVQTAPNSRSYIIHSPRGRYRRNSWLLKPLKCERPQPAQDKDPRQGATISAQQTRILQAKLKGELSWIFVMNTVLRLAPVVWDYDGGQLEVI</sequence>
<dbReference type="PANTHER" id="PTHR37984:SF8">
    <property type="entry name" value="CCHC-TYPE DOMAIN-CONTAINING PROTEIN"/>
    <property type="match status" value="1"/>
</dbReference>
<dbReference type="Gene3D" id="3.30.420.10">
    <property type="entry name" value="Ribonuclease H-like superfamily/Ribonuclease H"/>
    <property type="match status" value="1"/>
</dbReference>
<reference evidence="2 3" key="1">
    <citation type="submission" date="2023-02" db="EMBL/GenBank/DDBJ databases">
        <title>LHISI_Scaffold_Assembly.</title>
        <authorList>
            <person name="Stuart O.P."/>
            <person name="Cleave R."/>
            <person name="Magrath M.J.L."/>
            <person name="Mikheyev A.S."/>
        </authorList>
    </citation>
    <scope>NUCLEOTIDE SEQUENCE [LARGE SCALE GENOMIC DNA]</scope>
    <source>
        <strain evidence="2">Daus_M_001</strain>
        <tissue evidence="2">Leg muscle</tissue>
    </source>
</reference>
<dbReference type="PANTHER" id="PTHR37984">
    <property type="entry name" value="PROTEIN CBG26694"/>
    <property type="match status" value="1"/>
</dbReference>
<dbReference type="EMBL" id="JARBHB010000016">
    <property type="protein sequence ID" value="KAJ8866742.1"/>
    <property type="molecule type" value="Genomic_DNA"/>
</dbReference>
<feature type="domain" description="Integrase catalytic" evidence="1">
    <location>
        <begin position="81"/>
        <end position="185"/>
    </location>
</feature>
<evidence type="ECO:0000313" key="3">
    <source>
        <dbReference type="Proteomes" id="UP001159363"/>
    </source>
</evidence>
<gene>
    <name evidence="2" type="ORF">PR048_032603</name>
</gene>
<dbReference type="Pfam" id="PF00665">
    <property type="entry name" value="rve"/>
    <property type="match status" value="1"/>
</dbReference>
<comment type="caution">
    <text evidence="2">The sequence shown here is derived from an EMBL/GenBank/DDBJ whole genome shotgun (WGS) entry which is preliminary data.</text>
</comment>
<protein>
    <recommendedName>
        <fullName evidence="1">Integrase catalytic domain-containing protein</fullName>
    </recommendedName>
</protein>
<dbReference type="InterPro" id="IPR050951">
    <property type="entry name" value="Retrovirus_Pol_polyprotein"/>
</dbReference>
<keyword evidence="3" id="KW-1185">Reference proteome</keyword>
<dbReference type="InterPro" id="IPR036397">
    <property type="entry name" value="RNaseH_sf"/>
</dbReference>